<evidence type="ECO:0000256" key="2">
    <source>
        <dbReference type="SAM" id="SignalP"/>
    </source>
</evidence>
<evidence type="ECO:0000256" key="1">
    <source>
        <dbReference type="SAM" id="MobiDB-lite"/>
    </source>
</evidence>
<comment type="caution">
    <text evidence="3">The sequence shown here is derived from an EMBL/GenBank/DDBJ whole genome shotgun (WGS) entry which is preliminary data.</text>
</comment>
<evidence type="ECO:0000313" key="4">
    <source>
        <dbReference type="Proteomes" id="UP000221165"/>
    </source>
</evidence>
<evidence type="ECO:0000313" key="3">
    <source>
        <dbReference type="EMBL" id="PHJ19270.1"/>
    </source>
</evidence>
<keyword evidence="4" id="KW-1185">Reference proteome</keyword>
<gene>
    <name evidence="3" type="ORF">CSUI_006903</name>
</gene>
<feature type="signal peptide" evidence="2">
    <location>
        <begin position="1"/>
        <end position="34"/>
    </location>
</feature>
<protein>
    <recommendedName>
        <fullName evidence="5">Transmembrane protein</fullName>
    </recommendedName>
</protein>
<feature type="chain" id="PRO_5012722404" description="Transmembrane protein" evidence="2">
    <location>
        <begin position="35"/>
        <end position="324"/>
    </location>
</feature>
<name>A0A2C6KFJ9_9APIC</name>
<dbReference type="EMBL" id="MIGC01003551">
    <property type="protein sequence ID" value="PHJ19270.1"/>
    <property type="molecule type" value="Genomic_DNA"/>
</dbReference>
<sequence>MQRKSSSTSAMAVFSITILAVLWWCLADISGVSCLAPQARQHSLTEEDFALPGESILDDETDFDFEVDGSDSEDQLPEVSPYAFAEGGSHEDPHRFKVTPPSDKEIQSWGAELPVWLVQDEAKDVKEKVVHYIHKLEFMPDTRTYDKVRRIFMELTEKHPALVALTLTDEQVAAWDVAPPAWLVTASEETKKKMDEHFAFIKGKTRKAQAFTLGMMKKLFYHHLKEHPEQLGYKYWLHDHTHGGHPHHHKEAGAHTSKDDSKAHSSKDDSKGHSSKDDGKGHASGHEGKGHKPAGDAKAPKRKHEGAESPKGGKKSLTHGPTRL</sequence>
<dbReference type="RefSeq" id="XP_067920972.1">
    <property type="nucleotide sequence ID" value="XM_068067053.1"/>
</dbReference>
<dbReference type="AlphaFoldDB" id="A0A2C6KFJ9"/>
<dbReference type="Proteomes" id="UP000221165">
    <property type="component" value="Unassembled WGS sequence"/>
</dbReference>
<feature type="region of interest" description="Disordered" evidence="1">
    <location>
        <begin position="242"/>
        <end position="324"/>
    </location>
</feature>
<accession>A0A2C6KFJ9</accession>
<feature type="compositionally biased region" description="Basic and acidic residues" evidence="1">
    <location>
        <begin position="251"/>
        <end position="299"/>
    </location>
</feature>
<evidence type="ECO:0008006" key="5">
    <source>
        <dbReference type="Google" id="ProtNLM"/>
    </source>
</evidence>
<reference evidence="3 4" key="1">
    <citation type="journal article" date="2017" name="Int. J. Parasitol.">
        <title>The genome of the protozoan parasite Cystoisospora suis and a reverse vaccinology approach to identify vaccine candidates.</title>
        <authorList>
            <person name="Palmieri N."/>
            <person name="Shrestha A."/>
            <person name="Ruttkowski B."/>
            <person name="Beck T."/>
            <person name="Vogl C."/>
            <person name="Tomley F."/>
            <person name="Blake D.P."/>
            <person name="Joachim A."/>
        </authorList>
    </citation>
    <scope>NUCLEOTIDE SEQUENCE [LARGE SCALE GENOMIC DNA]</scope>
    <source>
        <strain evidence="3 4">Wien I</strain>
    </source>
</reference>
<dbReference type="VEuPathDB" id="ToxoDB:CSUI_006903"/>
<dbReference type="GeneID" id="94430264"/>
<proteinExistence type="predicted"/>
<organism evidence="3 4">
    <name type="scientific">Cystoisospora suis</name>
    <dbReference type="NCBI Taxonomy" id="483139"/>
    <lineage>
        <taxon>Eukaryota</taxon>
        <taxon>Sar</taxon>
        <taxon>Alveolata</taxon>
        <taxon>Apicomplexa</taxon>
        <taxon>Conoidasida</taxon>
        <taxon>Coccidia</taxon>
        <taxon>Eucoccidiorida</taxon>
        <taxon>Eimeriorina</taxon>
        <taxon>Sarcocystidae</taxon>
        <taxon>Cystoisospora</taxon>
    </lineage>
</organism>
<keyword evidence="2" id="KW-0732">Signal</keyword>